<keyword evidence="2" id="KW-1185">Reference proteome</keyword>
<reference evidence="2" key="1">
    <citation type="submission" date="2014-09" db="EMBL/GenBank/DDBJ databases">
        <authorList>
            <person name="Mudge J."/>
            <person name="Ramaraj T."/>
            <person name="Lindquist I.E."/>
            <person name="Bharti A.K."/>
            <person name="Sundararajan A."/>
            <person name="Cameron C.T."/>
            <person name="Woodward J.E."/>
            <person name="May G.D."/>
            <person name="Brubaker C."/>
            <person name="Broadhvest J."/>
            <person name="Wilkins T.A."/>
        </authorList>
    </citation>
    <scope>NUCLEOTIDE SEQUENCE</scope>
    <source>
        <strain evidence="2">cv. AKA8401</strain>
    </source>
</reference>
<gene>
    <name evidence="1" type="ORF">F383_33324</name>
</gene>
<name>A0A0B0N2F5_GOSAR</name>
<evidence type="ECO:0000313" key="1">
    <source>
        <dbReference type="EMBL" id="KHG06767.1"/>
    </source>
</evidence>
<evidence type="ECO:0000313" key="2">
    <source>
        <dbReference type="Proteomes" id="UP000032142"/>
    </source>
</evidence>
<dbReference type="EMBL" id="JRRC01459777">
    <property type="protein sequence ID" value="KHG06767.1"/>
    <property type="molecule type" value="Genomic_DNA"/>
</dbReference>
<organism evidence="1 2">
    <name type="scientific">Gossypium arboreum</name>
    <name type="common">Tree cotton</name>
    <name type="synonym">Gossypium nanking</name>
    <dbReference type="NCBI Taxonomy" id="29729"/>
    <lineage>
        <taxon>Eukaryota</taxon>
        <taxon>Viridiplantae</taxon>
        <taxon>Streptophyta</taxon>
        <taxon>Embryophyta</taxon>
        <taxon>Tracheophyta</taxon>
        <taxon>Spermatophyta</taxon>
        <taxon>Magnoliopsida</taxon>
        <taxon>eudicotyledons</taxon>
        <taxon>Gunneridae</taxon>
        <taxon>Pentapetalae</taxon>
        <taxon>rosids</taxon>
        <taxon>malvids</taxon>
        <taxon>Malvales</taxon>
        <taxon>Malvaceae</taxon>
        <taxon>Malvoideae</taxon>
        <taxon>Gossypium</taxon>
    </lineage>
</organism>
<accession>A0A0B0N2F5</accession>
<proteinExistence type="predicted"/>
<dbReference type="AlphaFoldDB" id="A0A0B0N2F5"/>
<comment type="caution">
    <text evidence="1">The sequence shown here is derived from an EMBL/GenBank/DDBJ whole genome shotgun (WGS) entry which is preliminary data.</text>
</comment>
<sequence>MSGTWYRPRHVSQCKIMFGTWHRQFALLYEAYQTSFSISNGFTVPPGDQGTWETLITLSPEQPHGWRHDRVSQPYGGHGLVHGRVPWLCALKGLLTSKIECQGLCTRAKTWPCHGCVRDTSHGYGRVASRVKTPIGRVSHTGLQHGHVKKAHGHVAFPNERVPLSA</sequence>
<dbReference type="Proteomes" id="UP000032142">
    <property type="component" value="Unassembled WGS sequence"/>
</dbReference>
<protein>
    <submittedName>
        <fullName evidence="1">Tubby-like F-box protein 5</fullName>
    </submittedName>
</protein>